<name>A0ACD5TZK2_AVESA</name>
<organism evidence="1 2">
    <name type="scientific">Avena sativa</name>
    <name type="common">Oat</name>
    <dbReference type="NCBI Taxonomy" id="4498"/>
    <lineage>
        <taxon>Eukaryota</taxon>
        <taxon>Viridiplantae</taxon>
        <taxon>Streptophyta</taxon>
        <taxon>Embryophyta</taxon>
        <taxon>Tracheophyta</taxon>
        <taxon>Spermatophyta</taxon>
        <taxon>Magnoliopsida</taxon>
        <taxon>Liliopsida</taxon>
        <taxon>Poales</taxon>
        <taxon>Poaceae</taxon>
        <taxon>BOP clade</taxon>
        <taxon>Pooideae</taxon>
        <taxon>Poodae</taxon>
        <taxon>Poeae</taxon>
        <taxon>Poeae Chloroplast Group 1 (Aveneae type)</taxon>
        <taxon>Aveninae</taxon>
        <taxon>Avena</taxon>
    </lineage>
</organism>
<keyword evidence="2" id="KW-1185">Reference proteome</keyword>
<dbReference type="Proteomes" id="UP001732700">
    <property type="component" value="Chromosome 1D"/>
</dbReference>
<proteinExistence type="predicted"/>
<protein>
    <submittedName>
        <fullName evidence="1">Uncharacterized protein</fullName>
    </submittedName>
</protein>
<accession>A0ACD5TZK2</accession>
<reference evidence="1" key="1">
    <citation type="submission" date="2021-05" db="EMBL/GenBank/DDBJ databases">
        <authorList>
            <person name="Scholz U."/>
            <person name="Mascher M."/>
            <person name="Fiebig A."/>
        </authorList>
    </citation>
    <scope>NUCLEOTIDE SEQUENCE [LARGE SCALE GENOMIC DNA]</scope>
</reference>
<evidence type="ECO:0000313" key="1">
    <source>
        <dbReference type="EnsemblPlants" id="AVESA.00010b.r2.1DG0155090.1.CDS"/>
    </source>
</evidence>
<reference evidence="1" key="2">
    <citation type="submission" date="2025-09" db="UniProtKB">
        <authorList>
            <consortium name="EnsemblPlants"/>
        </authorList>
    </citation>
    <scope>IDENTIFICATION</scope>
</reference>
<evidence type="ECO:0000313" key="2">
    <source>
        <dbReference type="Proteomes" id="UP001732700"/>
    </source>
</evidence>
<dbReference type="EnsemblPlants" id="AVESA.00010b.r2.1DG0155090.1">
    <property type="protein sequence ID" value="AVESA.00010b.r2.1DG0155090.1.CDS"/>
    <property type="gene ID" value="AVESA.00010b.r2.1DG0155090"/>
</dbReference>
<sequence>MEGRKSSNFVSKHEIEQLCVQMEQMASFLRSEIKPLCCRSSRETEHMFDQLAGLRGDISKFRSRLSIHFLGSATDDDIPQNYGEEDYDGLLEGVSDLFRRDDDVEGSDGKGADQYGHQEVSVRAMDRPSEDADQLKKKKTAEEEDIKKMEKLQLVPYKYTPPKRSKYRYSKEEDTELTMSDKEKLNQDEVIYDLYCQDAKSWCHGNFYQITALSSMLFAHYTPRQIPFGIVTIQATLQIFAYKIVSCELSWPLHVYGVVAARDRVDGHRNILFQRSRDNAQLVTQDDPYLALSGPSRVISAMDPVEFEVELKLKCRTESRDIPLLKKRAHDSCAYSGLRAILFNNYLCKTKLYLEQLGYSVQATFLSVRVVQATFKYGGRVSCSSLAHEVMVADSHGGNVTIYDPPYRQVVLVDSRGKMPVDKTGVLDLARCVVSVPLVKWNEYSPQYEESLKVFIQAYSQSGDIAAEAHVKLRPKLSNTSRVECVIGNSCKVEITIVWSVMPRGQDYLLRGEYA</sequence>